<dbReference type="GO" id="GO:0009277">
    <property type="term" value="C:fungal-type cell wall"/>
    <property type="evidence" value="ECO:0007669"/>
    <property type="project" value="TreeGrafter"/>
</dbReference>
<proteinExistence type="inferred from homology"/>
<sequence>MLLDDNSVSSQTSTISHIILNIINAPHHQPIIHTTTTSIHLFLPTSTPLSSLPIRTTTSNDPLVGITYSPYNNDGTCRSKTQVYSDFQRLLPLNIDLVRIYGVDCDQVSTVTPAAYSIGVKLFLGIFDLNSLIPQIQTLVSAIQGTSPIGWQIVDTISVGNELVNNGQATATQVIEAIRAARGMLRAAGYQGSVVTVDTFFAVENEPGLCVESDYCAVNVHAFFDSQSVAEMAGEFVLRKVADVKEVLEDEGKRVVVTESGWPWQGMANGAAVPGRIEQKIAIESIKQAWRDNPWGGLYLFTAFDDSWKVAEPGTFYAEQFWGME</sequence>
<dbReference type="GO" id="GO:0071555">
    <property type="term" value="P:cell wall organization"/>
    <property type="evidence" value="ECO:0007669"/>
    <property type="project" value="TreeGrafter"/>
</dbReference>
<name>A0AAN7BYF7_9PEZI</name>
<evidence type="ECO:0000256" key="1">
    <source>
        <dbReference type="ARBA" id="ARBA00004196"/>
    </source>
</evidence>
<dbReference type="InterPro" id="IPR050732">
    <property type="entry name" value="Beta-glucan_modifiers"/>
</dbReference>
<dbReference type="GO" id="GO:0042973">
    <property type="term" value="F:glucan endo-1,3-beta-D-glucosidase activity"/>
    <property type="evidence" value="ECO:0007669"/>
    <property type="project" value="TreeGrafter"/>
</dbReference>
<dbReference type="InterPro" id="IPR017853">
    <property type="entry name" value="GH"/>
</dbReference>
<dbReference type="GO" id="GO:0005576">
    <property type="term" value="C:extracellular region"/>
    <property type="evidence" value="ECO:0007669"/>
    <property type="project" value="TreeGrafter"/>
</dbReference>
<evidence type="ECO:0000256" key="3">
    <source>
        <dbReference type="ARBA" id="ARBA00022801"/>
    </source>
</evidence>
<reference evidence="4" key="2">
    <citation type="submission" date="2023-05" db="EMBL/GenBank/DDBJ databases">
        <authorList>
            <consortium name="Lawrence Berkeley National Laboratory"/>
            <person name="Steindorff A."/>
            <person name="Hensen N."/>
            <person name="Bonometti L."/>
            <person name="Westerberg I."/>
            <person name="Brannstrom I.O."/>
            <person name="Guillou S."/>
            <person name="Cros-Aarteil S."/>
            <person name="Calhoun S."/>
            <person name="Haridas S."/>
            <person name="Kuo A."/>
            <person name="Mondo S."/>
            <person name="Pangilinan J."/>
            <person name="Riley R."/>
            <person name="Labutti K."/>
            <person name="Andreopoulos B."/>
            <person name="Lipzen A."/>
            <person name="Chen C."/>
            <person name="Yanf M."/>
            <person name="Daum C."/>
            <person name="Ng V."/>
            <person name="Clum A."/>
            <person name="Ohm R."/>
            <person name="Martin F."/>
            <person name="Silar P."/>
            <person name="Natvig D."/>
            <person name="Lalanne C."/>
            <person name="Gautier V."/>
            <person name="Ament-Velasquez S.L."/>
            <person name="Kruys A."/>
            <person name="Hutchinson M.I."/>
            <person name="Powell A.J."/>
            <person name="Barry K."/>
            <person name="Miller A.N."/>
            <person name="Grigoriev I.V."/>
            <person name="Debuchy R."/>
            <person name="Gladieux P."/>
            <person name="Thoren M.H."/>
            <person name="Johannesson H."/>
        </authorList>
    </citation>
    <scope>NUCLEOTIDE SEQUENCE</scope>
    <source>
        <strain evidence="4">CBS 990.96</strain>
    </source>
</reference>
<dbReference type="GO" id="GO:0009986">
    <property type="term" value="C:cell surface"/>
    <property type="evidence" value="ECO:0007669"/>
    <property type="project" value="TreeGrafter"/>
</dbReference>
<comment type="subcellular location">
    <subcellularLocation>
        <location evidence="1">Cell envelope</location>
    </subcellularLocation>
</comment>
<gene>
    <name evidence="4" type="ORF">QBC38DRAFT_353427</name>
</gene>
<dbReference type="SUPFAM" id="SSF51445">
    <property type="entry name" value="(Trans)glycosidases"/>
    <property type="match status" value="1"/>
</dbReference>
<evidence type="ECO:0000313" key="4">
    <source>
        <dbReference type="EMBL" id="KAK4231943.1"/>
    </source>
</evidence>
<dbReference type="PANTHER" id="PTHR16631">
    <property type="entry name" value="GLUCAN 1,3-BETA-GLUCOSIDASE"/>
    <property type="match status" value="1"/>
</dbReference>
<organism evidence="4 5">
    <name type="scientific">Podospora fimiseda</name>
    <dbReference type="NCBI Taxonomy" id="252190"/>
    <lineage>
        <taxon>Eukaryota</taxon>
        <taxon>Fungi</taxon>
        <taxon>Dikarya</taxon>
        <taxon>Ascomycota</taxon>
        <taxon>Pezizomycotina</taxon>
        <taxon>Sordariomycetes</taxon>
        <taxon>Sordariomycetidae</taxon>
        <taxon>Sordariales</taxon>
        <taxon>Podosporaceae</taxon>
        <taxon>Podospora</taxon>
    </lineage>
</organism>
<keyword evidence="3" id="KW-0378">Hydrolase</keyword>
<dbReference type="EMBL" id="MU865290">
    <property type="protein sequence ID" value="KAK4231943.1"/>
    <property type="molecule type" value="Genomic_DNA"/>
</dbReference>
<keyword evidence="5" id="KW-1185">Reference proteome</keyword>
<protein>
    <submittedName>
        <fullName evidence="4">Cell surface manno protein MP65</fullName>
    </submittedName>
</protein>
<dbReference type="PANTHER" id="PTHR16631:SF14">
    <property type="entry name" value="FAMILY 17 GLUCOSIDASE SCW10-RELATED"/>
    <property type="match status" value="1"/>
</dbReference>
<comment type="similarity">
    <text evidence="2">Belongs to the glycosyl hydrolase 17 family.</text>
</comment>
<dbReference type="AlphaFoldDB" id="A0AAN7BYF7"/>
<comment type="caution">
    <text evidence="4">The sequence shown here is derived from an EMBL/GenBank/DDBJ whole genome shotgun (WGS) entry which is preliminary data.</text>
</comment>
<accession>A0AAN7BYF7</accession>
<dbReference type="Gene3D" id="3.20.20.80">
    <property type="entry name" value="Glycosidases"/>
    <property type="match status" value="2"/>
</dbReference>
<reference evidence="4" key="1">
    <citation type="journal article" date="2023" name="Mol. Phylogenet. Evol.">
        <title>Genome-scale phylogeny and comparative genomics of the fungal order Sordariales.</title>
        <authorList>
            <person name="Hensen N."/>
            <person name="Bonometti L."/>
            <person name="Westerberg I."/>
            <person name="Brannstrom I.O."/>
            <person name="Guillou S."/>
            <person name="Cros-Aarteil S."/>
            <person name="Calhoun S."/>
            <person name="Haridas S."/>
            <person name="Kuo A."/>
            <person name="Mondo S."/>
            <person name="Pangilinan J."/>
            <person name="Riley R."/>
            <person name="LaButti K."/>
            <person name="Andreopoulos B."/>
            <person name="Lipzen A."/>
            <person name="Chen C."/>
            <person name="Yan M."/>
            <person name="Daum C."/>
            <person name="Ng V."/>
            <person name="Clum A."/>
            <person name="Steindorff A."/>
            <person name="Ohm R.A."/>
            <person name="Martin F."/>
            <person name="Silar P."/>
            <person name="Natvig D.O."/>
            <person name="Lalanne C."/>
            <person name="Gautier V."/>
            <person name="Ament-Velasquez S.L."/>
            <person name="Kruys A."/>
            <person name="Hutchinson M.I."/>
            <person name="Powell A.J."/>
            <person name="Barry K."/>
            <person name="Miller A.N."/>
            <person name="Grigoriev I.V."/>
            <person name="Debuchy R."/>
            <person name="Gladieux P."/>
            <person name="Hiltunen Thoren M."/>
            <person name="Johannesson H."/>
        </authorList>
    </citation>
    <scope>NUCLEOTIDE SEQUENCE</scope>
    <source>
        <strain evidence="4">CBS 990.96</strain>
    </source>
</reference>
<dbReference type="Proteomes" id="UP001301958">
    <property type="component" value="Unassembled WGS sequence"/>
</dbReference>
<evidence type="ECO:0000313" key="5">
    <source>
        <dbReference type="Proteomes" id="UP001301958"/>
    </source>
</evidence>
<evidence type="ECO:0000256" key="2">
    <source>
        <dbReference type="ARBA" id="ARBA00008773"/>
    </source>
</evidence>